<name>A0A026W977_OOCBI</name>
<evidence type="ECO:0000313" key="3">
    <source>
        <dbReference type="Proteomes" id="UP000053097"/>
    </source>
</evidence>
<evidence type="ECO:0000256" key="1">
    <source>
        <dbReference type="SAM" id="Phobius"/>
    </source>
</evidence>
<accession>A0A026W977</accession>
<dbReference type="EMBL" id="KK107348">
    <property type="protein sequence ID" value="EZA52211.1"/>
    <property type="molecule type" value="Genomic_DNA"/>
</dbReference>
<proteinExistence type="predicted"/>
<keyword evidence="1" id="KW-0472">Membrane</keyword>
<protein>
    <submittedName>
        <fullName evidence="2">Uncharacterized protein</fullName>
    </submittedName>
</protein>
<dbReference type="Proteomes" id="UP000053097">
    <property type="component" value="Unassembled WGS sequence"/>
</dbReference>
<feature type="transmembrane region" description="Helical" evidence="1">
    <location>
        <begin position="28"/>
        <end position="47"/>
    </location>
</feature>
<keyword evidence="1" id="KW-0812">Transmembrane</keyword>
<gene>
    <name evidence="2" type="ORF">X777_08724</name>
</gene>
<organism evidence="2 3">
    <name type="scientific">Ooceraea biroi</name>
    <name type="common">Clonal raider ant</name>
    <name type="synonym">Cerapachys biroi</name>
    <dbReference type="NCBI Taxonomy" id="2015173"/>
    <lineage>
        <taxon>Eukaryota</taxon>
        <taxon>Metazoa</taxon>
        <taxon>Ecdysozoa</taxon>
        <taxon>Arthropoda</taxon>
        <taxon>Hexapoda</taxon>
        <taxon>Insecta</taxon>
        <taxon>Pterygota</taxon>
        <taxon>Neoptera</taxon>
        <taxon>Endopterygota</taxon>
        <taxon>Hymenoptera</taxon>
        <taxon>Apocrita</taxon>
        <taxon>Aculeata</taxon>
        <taxon>Formicoidea</taxon>
        <taxon>Formicidae</taxon>
        <taxon>Dorylinae</taxon>
        <taxon>Ooceraea</taxon>
    </lineage>
</organism>
<keyword evidence="3" id="KW-1185">Reference proteome</keyword>
<evidence type="ECO:0000313" key="2">
    <source>
        <dbReference type="EMBL" id="EZA52211.1"/>
    </source>
</evidence>
<keyword evidence="1" id="KW-1133">Transmembrane helix</keyword>
<sequence>MKYYRHALSSPNINLPWFYSLLCQCHSYYLMFGMMVTFAQFAYQVYFTPNSID</sequence>
<dbReference type="AlphaFoldDB" id="A0A026W977"/>
<reference evidence="2 3" key="1">
    <citation type="journal article" date="2014" name="Curr. Biol.">
        <title>The genome of the clonal raider ant Cerapachys biroi.</title>
        <authorList>
            <person name="Oxley P.R."/>
            <person name="Ji L."/>
            <person name="Fetter-Pruneda I."/>
            <person name="McKenzie S.K."/>
            <person name="Li C."/>
            <person name="Hu H."/>
            <person name="Zhang G."/>
            <person name="Kronauer D.J."/>
        </authorList>
    </citation>
    <scope>NUCLEOTIDE SEQUENCE [LARGE SCALE GENOMIC DNA]</scope>
</reference>